<name>A0A4R2GQK5_9HYPH</name>
<dbReference type="UniPathway" id="UPA00031">
    <property type="reaction ID" value="UER00012"/>
</dbReference>
<evidence type="ECO:0000256" key="3">
    <source>
        <dbReference type="ARBA" id="ARBA00007970"/>
    </source>
</evidence>
<dbReference type="NCBIfam" id="TIGR01141">
    <property type="entry name" value="hisC"/>
    <property type="match status" value="1"/>
</dbReference>
<evidence type="ECO:0000313" key="12">
    <source>
        <dbReference type="Proteomes" id="UP000294881"/>
    </source>
</evidence>
<dbReference type="Proteomes" id="UP000294881">
    <property type="component" value="Unassembled WGS sequence"/>
</dbReference>
<keyword evidence="9" id="KW-0368">Histidine biosynthesis</keyword>
<dbReference type="RefSeq" id="WP_132008507.1">
    <property type="nucleotide sequence ID" value="NZ_JBHUNN010000002.1"/>
</dbReference>
<keyword evidence="12" id="KW-1185">Reference proteome</keyword>
<dbReference type="InterPro" id="IPR050106">
    <property type="entry name" value="HistidinolP_aminotransfase"/>
</dbReference>
<evidence type="ECO:0000256" key="7">
    <source>
        <dbReference type="ARBA" id="ARBA00022898"/>
    </source>
</evidence>
<dbReference type="InterPro" id="IPR015421">
    <property type="entry name" value="PyrdxlP-dep_Trfase_major"/>
</dbReference>
<evidence type="ECO:0000256" key="8">
    <source>
        <dbReference type="ARBA" id="ARBA00047481"/>
    </source>
</evidence>
<feature type="modified residue" description="N6-(pyridoxal phosphate)lysine" evidence="9">
    <location>
        <position position="224"/>
    </location>
</feature>
<dbReference type="Gene3D" id="3.40.640.10">
    <property type="entry name" value="Type I PLP-dependent aspartate aminotransferase-like (Major domain)"/>
    <property type="match status" value="1"/>
</dbReference>
<comment type="subunit">
    <text evidence="4 9">Homodimer.</text>
</comment>
<dbReference type="InterPro" id="IPR015422">
    <property type="entry name" value="PyrdxlP-dep_Trfase_small"/>
</dbReference>
<dbReference type="GO" id="GO:0004400">
    <property type="term" value="F:histidinol-phosphate transaminase activity"/>
    <property type="evidence" value="ECO:0007669"/>
    <property type="project" value="UniProtKB-UniRule"/>
</dbReference>
<dbReference type="GO" id="GO:0030170">
    <property type="term" value="F:pyridoxal phosphate binding"/>
    <property type="evidence" value="ECO:0007669"/>
    <property type="project" value="InterPro"/>
</dbReference>
<keyword evidence="5 9" id="KW-0032">Aminotransferase</keyword>
<evidence type="ECO:0000256" key="4">
    <source>
        <dbReference type="ARBA" id="ARBA00011738"/>
    </source>
</evidence>
<evidence type="ECO:0000256" key="2">
    <source>
        <dbReference type="ARBA" id="ARBA00005011"/>
    </source>
</evidence>
<dbReference type="Pfam" id="PF00155">
    <property type="entry name" value="Aminotran_1_2"/>
    <property type="match status" value="1"/>
</dbReference>
<reference evidence="11 12" key="1">
    <citation type="submission" date="2019-03" db="EMBL/GenBank/DDBJ databases">
        <title>Genomic Encyclopedia of Type Strains, Phase IV (KMG-IV): sequencing the most valuable type-strain genomes for metagenomic binning, comparative biology and taxonomic classification.</title>
        <authorList>
            <person name="Goeker M."/>
        </authorList>
    </citation>
    <scope>NUCLEOTIDE SEQUENCE [LARGE SCALE GENOMIC DNA]</scope>
    <source>
        <strain evidence="11 12">DSM 22958</strain>
    </source>
</reference>
<comment type="pathway">
    <text evidence="2 9">Amino-acid biosynthesis; L-histidine biosynthesis; L-histidine from 5-phospho-alpha-D-ribose 1-diphosphate: step 7/9.</text>
</comment>
<evidence type="ECO:0000256" key="6">
    <source>
        <dbReference type="ARBA" id="ARBA00022679"/>
    </source>
</evidence>
<dbReference type="InterPro" id="IPR015424">
    <property type="entry name" value="PyrdxlP-dep_Trfase"/>
</dbReference>
<dbReference type="SUPFAM" id="SSF53383">
    <property type="entry name" value="PLP-dependent transferases"/>
    <property type="match status" value="1"/>
</dbReference>
<evidence type="ECO:0000256" key="9">
    <source>
        <dbReference type="HAMAP-Rule" id="MF_01023"/>
    </source>
</evidence>
<gene>
    <name evidence="9" type="primary">hisC</name>
    <name evidence="11" type="ORF">EV666_11176</name>
</gene>
<dbReference type="OrthoDB" id="9809616at2"/>
<keyword evidence="9" id="KW-0028">Amino-acid biosynthesis</keyword>
<dbReference type="CDD" id="cd00609">
    <property type="entry name" value="AAT_like"/>
    <property type="match status" value="1"/>
</dbReference>
<evidence type="ECO:0000313" key="11">
    <source>
        <dbReference type="EMBL" id="TCO11801.1"/>
    </source>
</evidence>
<dbReference type="Gene3D" id="3.90.1150.10">
    <property type="entry name" value="Aspartate Aminotransferase, domain 1"/>
    <property type="match status" value="1"/>
</dbReference>
<comment type="cofactor">
    <cofactor evidence="1 9">
        <name>pyridoxal 5'-phosphate</name>
        <dbReference type="ChEBI" id="CHEBI:597326"/>
    </cofactor>
</comment>
<dbReference type="HAMAP" id="MF_01023">
    <property type="entry name" value="HisC_aminotrans_2"/>
    <property type="match status" value="1"/>
</dbReference>
<protein>
    <recommendedName>
        <fullName evidence="9">Histidinol-phosphate aminotransferase</fullName>
        <ecNumber evidence="9">2.6.1.9</ecNumber>
    </recommendedName>
    <alternativeName>
        <fullName evidence="9">Imidazole acetol-phosphate transaminase</fullName>
    </alternativeName>
</protein>
<evidence type="ECO:0000256" key="5">
    <source>
        <dbReference type="ARBA" id="ARBA00022576"/>
    </source>
</evidence>
<accession>A0A4R2GQK5</accession>
<evidence type="ECO:0000256" key="1">
    <source>
        <dbReference type="ARBA" id="ARBA00001933"/>
    </source>
</evidence>
<comment type="catalytic activity">
    <reaction evidence="8 9">
        <text>L-histidinol phosphate + 2-oxoglutarate = 3-(imidazol-4-yl)-2-oxopropyl phosphate + L-glutamate</text>
        <dbReference type="Rhea" id="RHEA:23744"/>
        <dbReference type="ChEBI" id="CHEBI:16810"/>
        <dbReference type="ChEBI" id="CHEBI:29985"/>
        <dbReference type="ChEBI" id="CHEBI:57766"/>
        <dbReference type="ChEBI" id="CHEBI:57980"/>
        <dbReference type="EC" id="2.6.1.9"/>
    </reaction>
</comment>
<dbReference type="PANTHER" id="PTHR43643:SF3">
    <property type="entry name" value="HISTIDINOL-PHOSPHATE AMINOTRANSFERASE"/>
    <property type="match status" value="1"/>
</dbReference>
<keyword evidence="6 9" id="KW-0808">Transferase</keyword>
<keyword evidence="7 9" id="KW-0663">Pyridoxal phosphate</keyword>
<dbReference type="EC" id="2.6.1.9" evidence="9"/>
<proteinExistence type="inferred from homology"/>
<comment type="caution">
    <text evidence="11">The sequence shown here is derived from an EMBL/GenBank/DDBJ whole genome shotgun (WGS) entry which is preliminary data.</text>
</comment>
<organism evidence="11 12">
    <name type="scientific">Camelimonas lactis</name>
    <dbReference type="NCBI Taxonomy" id="659006"/>
    <lineage>
        <taxon>Bacteria</taxon>
        <taxon>Pseudomonadati</taxon>
        <taxon>Pseudomonadota</taxon>
        <taxon>Alphaproteobacteria</taxon>
        <taxon>Hyphomicrobiales</taxon>
        <taxon>Chelatococcaceae</taxon>
        <taxon>Camelimonas</taxon>
    </lineage>
</organism>
<dbReference type="InterPro" id="IPR005861">
    <property type="entry name" value="HisP_aminotrans"/>
</dbReference>
<dbReference type="GO" id="GO:0000105">
    <property type="term" value="P:L-histidine biosynthetic process"/>
    <property type="evidence" value="ECO:0007669"/>
    <property type="project" value="UniProtKB-UniRule"/>
</dbReference>
<evidence type="ECO:0000259" key="10">
    <source>
        <dbReference type="Pfam" id="PF00155"/>
    </source>
</evidence>
<dbReference type="AlphaFoldDB" id="A0A4R2GQK5"/>
<dbReference type="InterPro" id="IPR004839">
    <property type="entry name" value="Aminotransferase_I/II_large"/>
</dbReference>
<sequence length="367" mass="39010">MANSEARPVPRPGVLSIAPYVPGRSEAPGVAKVYKLSSNETPLGPSPHAIAAYRNAADHLEAYPDGAATRLRAAIGARYGLDANRIICGAGSDELLNLIAHTYIGPGDEGLFSQHGFLVYKIAITAAGGTPVVAPERDYTTDVDALLAAVTERTKVVFVANPNNPTGTYIPHDEMARLRAGLPPHVLLVIDAAYTEYVRANDYSSGLEMAASLPNVLMTRTFSKIHGLAGLRIGWAFGPAEVIDALNRVRGPFNVSAPAIAAGVAAMEDPAHEARAAEHNLTWLAWVTEQVRALGLDVTPSVGNFVLIHFPDTPGGTARDADAFLLKRGLVLRAVASYGLPDALRMTIGSEEANRLVIDALRDFLKR</sequence>
<comment type="similarity">
    <text evidence="3 9">Belongs to the class-II pyridoxal-phosphate-dependent aminotransferase family. Histidinol-phosphate aminotransferase subfamily.</text>
</comment>
<dbReference type="PANTHER" id="PTHR43643">
    <property type="entry name" value="HISTIDINOL-PHOSPHATE AMINOTRANSFERASE 2"/>
    <property type="match status" value="1"/>
</dbReference>
<dbReference type="EMBL" id="SLWL01000011">
    <property type="protein sequence ID" value="TCO11801.1"/>
    <property type="molecule type" value="Genomic_DNA"/>
</dbReference>
<feature type="domain" description="Aminotransferase class I/classII large" evidence="10">
    <location>
        <begin position="32"/>
        <end position="361"/>
    </location>
</feature>